<dbReference type="RefSeq" id="WP_048694609.1">
    <property type="nucleotide sequence ID" value="NZ_KQ130501.1"/>
</dbReference>
<keyword evidence="1" id="KW-0547">Nucleotide-binding</keyword>
<organism evidence="3 4">
    <name type="scientific">Catenovulum maritimum</name>
    <dbReference type="NCBI Taxonomy" id="1513271"/>
    <lineage>
        <taxon>Bacteria</taxon>
        <taxon>Pseudomonadati</taxon>
        <taxon>Pseudomonadota</taxon>
        <taxon>Gammaproteobacteria</taxon>
        <taxon>Alteromonadales</taxon>
        <taxon>Alteromonadaceae</taxon>
        <taxon>Catenovulum</taxon>
    </lineage>
</organism>
<dbReference type="EMBL" id="LAZL01000029">
    <property type="protein sequence ID" value="KMT64211.1"/>
    <property type="molecule type" value="Genomic_DNA"/>
</dbReference>
<dbReference type="Gene3D" id="2.40.10.220">
    <property type="entry name" value="predicted glycosyltransferase like domains"/>
    <property type="match status" value="1"/>
</dbReference>
<gene>
    <name evidence="3" type="ORF">XM47_15705</name>
</gene>
<dbReference type="STRING" id="1513271.XM47_15705"/>
<dbReference type="PIRSF" id="PIRSF028141">
    <property type="entry name" value="C-di-GMP_BP_PA4608"/>
    <property type="match status" value="1"/>
</dbReference>
<keyword evidence="1" id="KW-0973">c-di-GMP</keyword>
<dbReference type="GO" id="GO:0035438">
    <property type="term" value="F:cyclic-di-GMP binding"/>
    <property type="evidence" value="ECO:0007669"/>
    <property type="project" value="InterPro"/>
</dbReference>
<dbReference type="AlphaFoldDB" id="A0A0J8JIC9"/>
<dbReference type="Proteomes" id="UP000037600">
    <property type="component" value="Unassembled WGS sequence"/>
</dbReference>
<accession>A0A0J8JIC9</accession>
<keyword evidence="4" id="KW-1185">Reference proteome</keyword>
<dbReference type="InterPro" id="IPR027021">
    <property type="entry name" value="C-di-GMP_BP_PA4608"/>
</dbReference>
<protein>
    <recommendedName>
        <fullName evidence="1">Cyclic diguanosine monophosphate-binding protein</fullName>
        <shortName evidence="1">c-di-GMP-binding protein</shortName>
    </recommendedName>
    <alternativeName>
        <fullName evidence="1">Pilz domain-containing protein</fullName>
    </alternativeName>
</protein>
<proteinExistence type="predicted"/>
<feature type="domain" description="PilZ" evidence="2">
    <location>
        <begin position="3"/>
        <end position="102"/>
    </location>
</feature>
<dbReference type="Pfam" id="PF07238">
    <property type="entry name" value="PilZ"/>
    <property type="match status" value="1"/>
</dbReference>
<dbReference type="OrthoDB" id="5298508at2"/>
<comment type="caution">
    <text evidence="3">The sequence shown here is derived from an EMBL/GenBank/DDBJ whole genome shotgun (WGS) entry which is preliminary data.</text>
</comment>
<dbReference type="InterPro" id="IPR009875">
    <property type="entry name" value="PilZ_domain"/>
</dbReference>
<evidence type="ECO:0000313" key="4">
    <source>
        <dbReference type="Proteomes" id="UP000037600"/>
    </source>
</evidence>
<evidence type="ECO:0000256" key="1">
    <source>
        <dbReference type="PIRNR" id="PIRNR028141"/>
    </source>
</evidence>
<dbReference type="SUPFAM" id="SSF141371">
    <property type="entry name" value="PilZ domain-like"/>
    <property type="match status" value="1"/>
</dbReference>
<sequence>MDERREFTRIFFSTPAQLSLQSQTWDVNIIDLSLKGALISQPENQQSLTIDAHEYTLSFVLPNSEIEIQMSVKLAHVDSIKIGLRTHHLDIDSASHLKRLVELNMNDISELYRELENLSHPESDVKHEDK</sequence>
<comment type="function">
    <text evidence="1">Binds the second messenger bis-(3'-5') cyclic dimeric guanosine monophosphate (c-di-GMP). Can bind two c-di-GMP molecules per monomer. May play a role in bacterial second-messenger regulated processes. Binding to c-di-GMP induces a conformational change of the C- and N-termini resulting in the exposure of a highly negative surface on one side of the protein to a possible effector protein.</text>
</comment>
<evidence type="ECO:0000313" key="3">
    <source>
        <dbReference type="EMBL" id="KMT64211.1"/>
    </source>
</evidence>
<name>A0A0J8JIC9_9ALTE</name>
<comment type="subunit">
    <text evidence="1">Monomer in both c-di-GMP-bound and free forms.</text>
</comment>
<reference evidence="3 4" key="1">
    <citation type="submission" date="2015-04" db="EMBL/GenBank/DDBJ databases">
        <title>Draft Genome Sequence of the Novel Agar-Digesting Marine Bacterium Q1.</title>
        <authorList>
            <person name="Li Y."/>
            <person name="Li D."/>
            <person name="Chen G."/>
            <person name="Du Z."/>
        </authorList>
    </citation>
    <scope>NUCLEOTIDE SEQUENCE [LARGE SCALE GENOMIC DNA]</scope>
    <source>
        <strain evidence="3 4">Q1</strain>
    </source>
</reference>
<evidence type="ECO:0000259" key="2">
    <source>
        <dbReference type="Pfam" id="PF07238"/>
    </source>
</evidence>